<dbReference type="AlphaFoldDB" id="A0A8S1RSZ5"/>
<accession>A0A8S1RSZ5</accession>
<gene>
    <name evidence="1" type="ORF">PSON_ATCC_30995.1.T3600003</name>
</gene>
<sequence length="221" mass="25880">MMQIILVNQSCKTFFLKIYNKYLQYFIKQRLNEITKLIFAAILAPAILVILQNSYDDINSHQFKCKYAIVQHQNLKKTVNRQSLQLKHVNVWLLKKKTTVDSVALNPYYELVDKPEQTQKPWDMLLLTQNAHILQCSIYVQYTIVNCQAISNFCVSYALHTLKLKNVKIKLNYNSNPLQVSLEFLNANEIQILEHIEIILVQKLILAQKLIQNFLIGWLDV</sequence>
<organism evidence="1 2">
    <name type="scientific">Paramecium sonneborni</name>
    <dbReference type="NCBI Taxonomy" id="65129"/>
    <lineage>
        <taxon>Eukaryota</taxon>
        <taxon>Sar</taxon>
        <taxon>Alveolata</taxon>
        <taxon>Ciliophora</taxon>
        <taxon>Intramacronucleata</taxon>
        <taxon>Oligohymenophorea</taxon>
        <taxon>Peniculida</taxon>
        <taxon>Parameciidae</taxon>
        <taxon>Paramecium</taxon>
    </lineage>
</organism>
<proteinExistence type="predicted"/>
<evidence type="ECO:0000313" key="1">
    <source>
        <dbReference type="EMBL" id="CAD8131026.1"/>
    </source>
</evidence>
<comment type="caution">
    <text evidence="1">The sequence shown here is derived from an EMBL/GenBank/DDBJ whole genome shotgun (WGS) entry which is preliminary data.</text>
</comment>
<keyword evidence="2" id="KW-1185">Reference proteome</keyword>
<protein>
    <submittedName>
        <fullName evidence="1">Uncharacterized protein</fullName>
    </submittedName>
</protein>
<reference evidence="1" key="1">
    <citation type="submission" date="2021-01" db="EMBL/GenBank/DDBJ databases">
        <authorList>
            <consortium name="Genoscope - CEA"/>
            <person name="William W."/>
        </authorList>
    </citation>
    <scope>NUCLEOTIDE SEQUENCE</scope>
</reference>
<dbReference type="EMBL" id="CAJJDN010000360">
    <property type="protein sequence ID" value="CAD8131026.1"/>
    <property type="molecule type" value="Genomic_DNA"/>
</dbReference>
<name>A0A8S1RSZ5_9CILI</name>
<evidence type="ECO:0000313" key="2">
    <source>
        <dbReference type="Proteomes" id="UP000692954"/>
    </source>
</evidence>
<dbReference type="Proteomes" id="UP000692954">
    <property type="component" value="Unassembled WGS sequence"/>
</dbReference>